<evidence type="ECO:0000256" key="5">
    <source>
        <dbReference type="ARBA" id="ARBA00023239"/>
    </source>
</evidence>
<feature type="domain" description="Uroporphyrinogen decarboxylase (URO-D)" evidence="11">
    <location>
        <begin position="142"/>
        <end position="158"/>
    </location>
</feature>
<sequence length="345" mass="37457">MTSKPARTLLRVLDGEAVWPQPIWLMRQAGRYLPEYRETRGEAGGFLELCYNPDFAVEVTLQPIRRFGFDASILFSDILVVPHALGQHVWFEEGEGPRLDPIATLDDVKRLGDTKDPLEHLAPVIETVRRLRAELPAETTLLGFCGAPWTLASYMIAGRSSPEQAPLRLAAYRDPAFVAALIERLVETSIRYLVAQIDAGADAVQIFESMGTSLPPPMVESHSLGPLQRIVTGVKAARPEAKVIVFVRGGGHLHRLAQAGFADAVGIDWQTDIAQAVAGLPAGLASQGNLDPWRLVAGGRALEEGIDAILDATRGRPHVFNLGHGIEKTTPIAHVEAMIARVRGA</sequence>
<dbReference type="HAMAP" id="MF_00218">
    <property type="entry name" value="URO_D"/>
    <property type="match status" value="1"/>
</dbReference>
<proteinExistence type="inferred from homology"/>
<comment type="caution">
    <text evidence="12">The sequence shown here is derived from an EMBL/GenBank/DDBJ whole genome shotgun (WGS) entry which is preliminary data.</text>
</comment>
<comment type="similarity">
    <text evidence="2 7 9">Belongs to the uroporphyrinogen decarboxylase family.</text>
</comment>
<keyword evidence="6 7" id="KW-0627">Porphyrin biosynthesis</keyword>
<dbReference type="Proteomes" id="UP000600449">
    <property type="component" value="Unassembled WGS sequence"/>
</dbReference>
<comment type="pathway">
    <text evidence="1 7 8">Porphyrin-containing compound metabolism; protoporphyrin-IX biosynthesis; coproporphyrinogen-III from 5-aminolevulinate: step 4/4.</text>
</comment>
<name>A0A917Q9M9_9HYPH</name>
<comment type="subunit">
    <text evidence="7">Homodimer.</text>
</comment>
<comment type="subcellular location">
    <subcellularLocation>
        <location evidence="7">Cytoplasm</location>
    </subcellularLocation>
</comment>
<dbReference type="Gene3D" id="3.20.20.210">
    <property type="match status" value="1"/>
</dbReference>
<evidence type="ECO:0000313" key="12">
    <source>
        <dbReference type="EMBL" id="GGK34489.1"/>
    </source>
</evidence>
<organism evidence="12 13">
    <name type="scientific">Salinarimonas ramus</name>
    <dbReference type="NCBI Taxonomy" id="690164"/>
    <lineage>
        <taxon>Bacteria</taxon>
        <taxon>Pseudomonadati</taxon>
        <taxon>Pseudomonadota</taxon>
        <taxon>Alphaproteobacteria</taxon>
        <taxon>Hyphomicrobiales</taxon>
        <taxon>Salinarimonadaceae</taxon>
        <taxon>Salinarimonas</taxon>
    </lineage>
</organism>
<comment type="caution">
    <text evidence="7">Lacks conserved residue(s) required for the propagation of feature annotation.</text>
</comment>
<feature type="binding site" evidence="7">
    <location>
        <position position="77"/>
    </location>
    <ligand>
        <name>substrate</name>
    </ligand>
</feature>
<evidence type="ECO:0000256" key="8">
    <source>
        <dbReference type="RuleBase" id="RU000554"/>
    </source>
</evidence>
<accession>A0A917Q9M9</accession>
<dbReference type="GO" id="GO:0019353">
    <property type="term" value="P:protoporphyrinogen IX biosynthetic process from glutamate"/>
    <property type="evidence" value="ECO:0007669"/>
    <property type="project" value="TreeGrafter"/>
</dbReference>
<gene>
    <name evidence="7 12" type="primary">hemE</name>
    <name evidence="12" type="ORF">GCM10011322_21510</name>
</gene>
<dbReference type="CDD" id="cd00717">
    <property type="entry name" value="URO-D"/>
    <property type="match status" value="1"/>
</dbReference>
<evidence type="ECO:0000256" key="4">
    <source>
        <dbReference type="ARBA" id="ARBA00022793"/>
    </source>
</evidence>
<evidence type="ECO:0000313" key="13">
    <source>
        <dbReference type="Proteomes" id="UP000600449"/>
    </source>
</evidence>
<dbReference type="GO" id="GO:0005829">
    <property type="term" value="C:cytosol"/>
    <property type="evidence" value="ECO:0007669"/>
    <property type="project" value="TreeGrafter"/>
</dbReference>
<dbReference type="RefSeq" id="WP_188912604.1">
    <property type="nucleotide sequence ID" value="NZ_BMMF01000005.1"/>
</dbReference>
<evidence type="ECO:0000256" key="9">
    <source>
        <dbReference type="RuleBase" id="RU004169"/>
    </source>
</evidence>
<protein>
    <recommendedName>
        <fullName evidence="3 7">Uroporphyrinogen decarboxylase</fullName>
        <shortName evidence="7">UPD</shortName>
        <shortName evidence="7">URO-D</shortName>
        <ecNumber evidence="3 7">4.1.1.37</ecNumber>
    </recommendedName>
</protein>
<dbReference type="PROSITE" id="PS00907">
    <property type="entry name" value="UROD_2"/>
    <property type="match status" value="1"/>
</dbReference>
<evidence type="ECO:0000259" key="10">
    <source>
        <dbReference type="PROSITE" id="PS00906"/>
    </source>
</evidence>
<feature type="binding site" evidence="7">
    <location>
        <position position="209"/>
    </location>
    <ligand>
        <name>substrate</name>
    </ligand>
</feature>
<comment type="catalytic activity">
    <reaction evidence="7 8">
        <text>uroporphyrinogen III + 4 H(+) = coproporphyrinogen III + 4 CO2</text>
        <dbReference type="Rhea" id="RHEA:19865"/>
        <dbReference type="ChEBI" id="CHEBI:15378"/>
        <dbReference type="ChEBI" id="CHEBI:16526"/>
        <dbReference type="ChEBI" id="CHEBI:57308"/>
        <dbReference type="ChEBI" id="CHEBI:57309"/>
        <dbReference type="EC" id="4.1.1.37"/>
    </reaction>
</comment>
<dbReference type="InterPro" id="IPR038071">
    <property type="entry name" value="UROD/MetE-like_sf"/>
</dbReference>
<keyword evidence="7" id="KW-0963">Cytoplasm</keyword>
<evidence type="ECO:0000256" key="2">
    <source>
        <dbReference type="ARBA" id="ARBA00009935"/>
    </source>
</evidence>
<feature type="domain" description="Uroporphyrinogen decarboxylase (URO-D)" evidence="10">
    <location>
        <begin position="22"/>
        <end position="31"/>
    </location>
</feature>
<dbReference type="SUPFAM" id="SSF51726">
    <property type="entry name" value="UROD/MetE-like"/>
    <property type="match status" value="1"/>
</dbReference>
<dbReference type="Pfam" id="PF01208">
    <property type="entry name" value="URO-D"/>
    <property type="match status" value="1"/>
</dbReference>
<feature type="binding site" evidence="7">
    <location>
        <position position="324"/>
    </location>
    <ligand>
        <name>substrate</name>
    </ligand>
</feature>
<dbReference type="GO" id="GO:0004853">
    <property type="term" value="F:uroporphyrinogen decarboxylase activity"/>
    <property type="evidence" value="ECO:0007669"/>
    <property type="project" value="UniProtKB-UniRule"/>
</dbReference>
<evidence type="ECO:0000259" key="11">
    <source>
        <dbReference type="PROSITE" id="PS00907"/>
    </source>
</evidence>
<dbReference type="PANTHER" id="PTHR21091">
    <property type="entry name" value="METHYLTETRAHYDROFOLATE:HOMOCYSTEINE METHYLTRANSFERASE RELATED"/>
    <property type="match status" value="1"/>
</dbReference>
<dbReference type="EMBL" id="BMMF01000005">
    <property type="protein sequence ID" value="GGK34489.1"/>
    <property type="molecule type" value="Genomic_DNA"/>
</dbReference>
<dbReference type="PANTHER" id="PTHR21091:SF169">
    <property type="entry name" value="UROPORPHYRINOGEN DECARBOXYLASE"/>
    <property type="match status" value="1"/>
</dbReference>
<keyword evidence="13" id="KW-1185">Reference proteome</keyword>
<dbReference type="NCBIfam" id="TIGR01464">
    <property type="entry name" value="hemE"/>
    <property type="match status" value="1"/>
</dbReference>
<keyword evidence="4 7" id="KW-0210">Decarboxylase</keyword>
<dbReference type="AlphaFoldDB" id="A0A917Q9M9"/>
<comment type="function">
    <text evidence="7">Catalyzes the decarboxylation of four acetate groups of uroporphyrinogen-III to yield coproporphyrinogen-III.</text>
</comment>
<feature type="site" description="Transition state stabilizer" evidence="7">
    <location>
        <position position="77"/>
    </location>
</feature>
<evidence type="ECO:0000256" key="6">
    <source>
        <dbReference type="ARBA" id="ARBA00023244"/>
    </source>
</evidence>
<feature type="binding site" evidence="7">
    <location>
        <position position="154"/>
    </location>
    <ligand>
        <name>substrate</name>
    </ligand>
</feature>
<dbReference type="InterPro" id="IPR006361">
    <property type="entry name" value="Uroporphyrinogen_deCO2ase_HemE"/>
</dbReference>
<dbReference type="InterPro" id="IPR000257">
    <property type="entry name" value="Uroporphyrinogen_deCOase"/>
</dbReference>
<dbReference type="EC" id="4.1.1.37" evidence="3 7"/>
<dbReference type="PROSITE" id="PS00906">
    <property type="entry name" value="UROD_1"/>
    <property type="match status" value="1"/>
</dbReference>
<evidence type="ECO:0000256" key="3">
    <source>
        <dbReference type="ARBA" id="ARBA00012288"/>
    </source>
</evidence>
<feature type="binding site" evidence="7">
    <location>
        <begin position="27"/>
        <end position="31"/>
    </location>
    <ligand>
        <name>substrate</name>
    </ligand>
</feature>
<evidence type="ECO:0000256" key="1">
    <source>
        <dbReference type="ARBA" id="ARBA00004804"/>
    </source>
</evidence>
<reference evidence="12 13" key="1">
    <citation type="journal article" date="2014" name="Int. J. Syst. Evol. Microbiol.">
        <title>Complete genome sequence of Corynebacterium casei LMG S-19264T (=DSM 44701T), isolated from a smear-ripened cheese.</title>
        <authorList>
            <consortium name="US DOE Joint Genome Institute (JGI-PGF)"/>
            <person name="Walter F."/>
            <person name="Albersmeier A."/>
            <person name="Kalinowski J."/>
            <person name="Ruckert C."/>
        </authorList>
    </citation>
    <scope>NUCLEOTIDE SEQUENCE [LARGE SCALE GENOMIC DNA]</scope>
    <source>
        <strain evidence="12 13">CGMCC 1.9161</strain>
    </source>
</reference>
<evidence type="ECO:0000256" key="7">
    <source>
        <dbReference type="HAMAP-Rule" id="MF_00218"/>
    </source>
</evidence>
<keyword evidence="5 7" id="KW-0456">Lyase</keyword>